<evidence type="ECO:0000313" key="1">
    <source>
        <dbReference type="EMBL" id="CAF1958771.1"/>
    </source>
</evidence>
<dbReference type="Proteomes" id="UP000663824">
    <property type="component" value="Unassembled WGS sequence"/>
</dbReference>
<name>A0A816LT47_9BILA</name>
<accession>A0A816LT47</accession>
<gene>
    <name evidence="1" type="ORF">MBJ925_LOCUS6257</name>
    <name evidence="2" type="ORF">SMN809_LOCUS50605</name>
</gene>
<comment type="caution">
    <text evidence="1">The sequence shown here is derived from an EMBL/GenBank/DDBJ whole genome shotgun (WGS) entry which is preliminary data.</text>
</comment>
<proteinExistence type="predicted"/>
<evidence type="ECO:0000313" key="3">
    <source>
        <dbReference type="Proteomes" id="UP000663824"/>
    </source>
</evidence>
<organism evidence="1 3">
    <name type="scientific">Rotaria magnacalcarata</name>
    <dbReference type="NCBI Taxonomy" id="392030"/>
    <lineage>
        <taxon>Eukaryota</taxon>
        <taxon>Metazoa</taxon>
        <taxon>Spiralia</taxon>
        <taxon>Gnathifera</taxon>
        <taxon>Rotifera</taxon>
        <taxon>Eurotatoria</taxon>
        <taxon>Bdelloidea</taxon>
        <taxon>Philodinida</taxon>
        <taxon>Philodinidae</taxon>
        <taxon>Rotaria</taxon>
    </lineage>
</organism>
<dbReference type="AlphaFoldDB" id="A0A816LT47"/>
<protein>
    <submittedName>
        <fullName evidence="1">Uncharacterized protein</fullName>
    </submittedName>
</protein>
<dbReference type="EMBL" id="CAJNRE010001822">
    <property type="protein sequence ID" value="CAF1958771.1"/>
    <property type="molecule type" value="Genomic_DNA"/>
</dbReference>
<evidence type="ECO:0000313" key="2">
    <source>
        <dbReference type="EMBL" id="CAF4876538.1"/>
    </source>
</evidence>
<sequence length="157" mass="18510">MSSWQVLRQWPIRAIGYSKDDEVRRITCSNDGKYLAMNVWLNHIQWVIDFRKIDDNMTSMKRIGMSPNSLPIYHKIQIPFEEDQWLIANENNKFQIVSANSQDDTIKSIQTEYIVSNSNSKSYLRFFRNNEYLIVGTVIGDGENRRGVLNFHKVIYQ</sequence>
<dbReference type="Proteomes" id="UP000676336">
    <property type="component" value="Unassembled WGS sequence"/>
</dbReference>
<reference evidence="1" key="1">
    <citation type="submission" date="2021-02" db="EMBL/GenBank/DDBJ databases">
        <authorList>
            <person name="Nowell W R."/>
        </authorList>
    </citation>
    <scope>NUCLEOTIDE SEQUENCE</scope>
</reference>
<dbReference type="EMBL" id="CAJOBI010167685">
    <property type="protein sequence ID" value="CAF4876538.1"/>
    <property type="molecule type" value="Genomic_DNA"/>
</dbReference>